<dbReference type="AlphaFoldDB" id="A0A1I2I6N5"/>
<sequence length="190" mass="22785">MEFTELIRKMKNAGVKFADGLTESEFEVIQQKYIVKFPPDLKQFLSIALPISDEFNNWRDMTERNVQIIQERFNWCLEGMLFDIEHNNFWLKAWGNKPSDLDSAKKICIEQFRRAPKLIPIYSHRYIPQIPQESGNPIFSVHQTDIIYYGENLKSYLMVEFDLKKYDEINFESIKRIPFWSDIIEMWEVD</sequence>
<reference evidence="2" key="1">
    <citation type="submission" date="2016-10" db="EMBL/GenBank/DDBJ databases">
        <authorList>
            <person name="Varghese N."/>
            <person name="Submissions S."/>
        </authorList>
    </citation>
    <scope>NUCLEOTIDE SEQUENCE [LARGE SCALE GENOMIC DNA]</scope>
    <source>
        <strain evidence="2">CGMCC 1.10784</strain>
    </source>
</reference>
<evidence type="ECO:0000313" key="1">
    <source>
        <dbReference type="EMBL" id="SFF37303.1"/>
    </source>
</evidence>
<protein>
    <recommendedName>
        <fullName evidence="3">SMI1 / KNR4 family (SUKH-1)</fullName>
    </recommendedName>
</protein>
<dbReference type="PANTHER" id="PTHR32011">
    <property type="entry name" value="OS08G0472400 PROTEIN"/>
    <property type="match status" value="1"/>
</dbReference>
<evidence type="ECO:0008006" key="3">
    <source>
        <dbReference type="Google" id="ProtNLM"/>
    </source>
</evidence>
<dbReference type="RefSeq" id="WP_091191062.1">
    <property type="nucleotide sequence ID" value="NZ_FOMT01000013.1"/>
</dbReference>
<name>A0A1I2I6N5_9BACL</name>
<keyword evidence="2" id="KW-1185">Reference proteome</keyword>
<dbReference type="Proteomes" id="UP000198855">
    <property type="component" value="Unassembled WGS sequence"/>
</dbReference>
<gene>
    <name evidence="1" type="ORF">SAMN05216378_0150</name>
</gene>
<dbReference type="STRING" id="1045775.SAMN05216378_0150"/>
<dbReference type="InterPro" id="IPR037883">
    <property type="entry name" value="Knr4/Smi1-like_sf"/>
</dbReference>
<dbReference type="EMBL" id="FOMT01000013">
    <property type="protein sequence ID" value="SFF37303.1"/>
    <property type="molecule type" value="Genomic_DNA"/>
</dbReference>
<evidence type="ECO:0000313" key="2">
    <source>
        <dbReference type="Proteomes" id="UP000198855"/>
    </source>
</evidence>
<proteinExistence type="predicted"/>
<dbReference type="PANTHER" id="PTHR32011:SF2">
    <property type="entry name" value="OS08G0472400 PROTEIN"/>
    <property type="match status" value="1"/>
</dbReference>
<organism evidence="1 2">
    <name type="scientific">Paenibacillus catalpae</name>
    <dbReference type="NCBI Taxonomy" id="1045775"/>
    <lineage>
        <taxon>Bacteria</taxon>
        <taxon>Bacillati</taxon>
        <taxon>Bacillota</taxon>
        <taxon>Bacilli</taxon>
        <taxon>Bacillales</taxon>
        <taxon>Paenibacillaceae</taxon>
        <taxon>Paenibacillus</taxon>
    </lineage>
</organism>
<accession>A0A1I2I6N5</accession>
<dbReference type="SUPFAM" id="SSF160631">
    <property type="entry name" value="SMI1/KNR4-like"/>
    <property type="match status" value="1"/>
</dbReference>
<dbReference type="OrthoDB" id="264195at2"/>